<dbReference type="PANTHER" id="PTHR37947">
    <property type="entry name" value="BLL2462 PROTEIN"/>
    <property type="match status" value="1"/>
</dbReference>
<feature type="non-terminal residue" evidence="1">
    <location>
        <position position="1"/>
    </location>
</feature>
<accession>A0A3B0TT07</accession>
<gene>
    <name evidence="1" type="ORF">MNBD_BACTEROID01-2163</name>
</gene>
<evidence type="ECO:0000313" key="1">
    <source>
        <dbReference type="EMBL" id="VAW21735.1"/>
    </source>
</evidence>
<name>A0A3B0TT07_9ZZZZ</name>
<sequence length="395" mass="45196">KEQVLILSEGPHPDMGAVKEVLESQHNYDVSLFTNEPYPENFSDFNLVILNQLPSSQNTTGEIINLTAKSKTPLLFFTGGKTYLPQLNQLGLGVEILPQAGSKEEATALLNTGYVAFRYSEELMEMVGKFPPLLVPFAKYNMEPSYKVLFYQGIKNIATTRPLFATGFQGGRKVGFVFGEGVWRWRLYNYYFNESHSQFNELISSFIQYLSLRENEDNFIINYEPTYNETDLIVFNAEVYNESFEPFNEPDVTIQIRDSEGSNYQFTFDRAGKFYRLNAGNWPVGDYSFEAKVRIGEDEYTAGGSFTVAPLNIEMAETQANHGLLYQMAVQTGGNFYRNDEINTLINDIVSNSKIHAETYSQASLNEILNLKWAFYLLLSLFALEWFLRKLWGIY</sequence>
<dbReference type="EMBL" id="UOEP01000154">
    <property type="protein sequence ID" value="VAW21735.1"/>
    <property type="molecule type" value="Genomic_DNA"/>
</dbReference>
<proteinExistence type="predicted"/>
<protein>
    <recommendedName>
        <fullName evidence="2">VWA domain-containing protein</fullName>
    </recommendedName>
</protein>
<evidence type="ECO:0008006" key="2">
    <source>
        <dbReference type="Google" id="ProtNLM"/>
    </source>
</evidence>
<dbReference type="AlphaFoldDB" id="A0A3B0TT07"/>
<organism evidence="1">
    <name type="scientific">hydrothermal vent metagenome</name>
    <dbReference type="NCBI Taxonomy" id="652676"/>
    <lineage>
        <taxon>unclassified sequences</taxon>
        <taxon>metagenomes</taxon>
        <taxon>ecological metagenomes</taxon>
    </lineage>
</organism>
<reference evidence="1" key="1">
    <citation type="submission" date="2018-06" db="EMBL/GenBank/DDBJ databases">
        <authorList>
            <person name="Zhirakovskaya E."/>
        </authorList>
    </citation>
    <scope>NUCLEOTIDE SEQUENCE</scope>
</reference>
<dbReference type="PANTHER" id="PTHR37947:SF1">
    <property type="entry name" value="BLL2462 PROTEIN"/>
    <property type="match status" value="1"/>
</dbReference>